<sequence>MNGETVDGVIKDWDYNCCTFEAQYDVDYIKSGNVWTMICVPEDCIELI</sequence>
<dbReference type="EMBL" id="JGDB01000337">
    <property type="protein sequence ID" value="EXY87967.1"/>
    <property type="molecule type" value="Genomic_DNA"/>
</dbReference>
<name>A0A015TZR0_BACFG</name>
<accession>A0A015TZR0</accession>
<evidence type="ECO:0000313" key="2">
    <source>
        <dbReference type="Proteomes" id="UP000020773"/>
    </source>
</evidence>
<proteinExistence type="predicted"/>
<comment type="caution">
    <text evidence="1">The sequence shown here is derived from an EMBL/GenBank/DDBJ whole genome shotgun (WGS) entry which is preliminary data.</text>
</comment>
<dbReference type="PATRIC" id="fig|1339316.3.peg.5108"/>
<dbReference type="AlphaFoldDB" id="A0A015TZR0"/>
<reference evidence="1 2" key="1">
    <citation type="submission" date="2014-02" db="EMBL/GenBank/DDBJ databases">
        <authorList>
            <person name="Sears C."/>
            <person name="Carroll K."/>
            <person name="Sack B.R."/>
            <person name="Qadri F."/>
            <person name="Myers L.L."/>
            <person name="Chung G.-T."/>
            <person name="Escheverria P."/>
            <person name="Fraser C.M."/>
            <person name="Sadzewicz L."/>
            <person name="Shefchek K.A."/>
            <person name="Tallon L."/>
            <person name="Das S.P."/>
            <person name="Daugherty S."/>
            <person name="Mongodin E.F."/>
        </authorList>
    </citation>
    <scope>NUCLEOTIDE SEQUENCE [LARGE SCALE GENOMIC DNA]</scope>
    <source>
        <strain evidence="2">3998T(B)3</strain>
    </source>
</reference>
<gene>
    <name evidence="1" type="ORF">M125_5403</name>
</gene>
<organism evidence="1 2">
    <name type="scientific">Bacteroides fragilis str. 3998T(B)3</name>
    <dbReference type="NCBI Taxonomy" id="1339316"/>
    <lineage>
        <taxon>Bacteria</taxon>
        <taxon>Pseudomonadati</taxon>
        <taxon>Bacteroidota</taxon>
        <taxon>Bacteroidia</taxon>
        <taxon>Bacteroidales</taxon>
        <taxon>Bacteroidaceae</taxon>
        <taxon>Bacteroides</taxon>
    </lineage>
</organism>
<dbReference type="Proteomes" id="UP000020773">
    <property type="component" value="Unassembled WGS sequence"/>
</dbReference>
<protein>
    <submittedName>
        <fullName evidence="1">Uncharacterized protein</fullName>
    </submittedName>
</protein>
<evidence type="ECO:0000313" key="1">
    <source>
        <dbReference type="EMBL" id="EXY87967.1"/>
    </source>
</evidence>